<proteinExistence type="predicted"/>
<dbReference type="InterPro" id="IPR018750">
    <property type="entry name" value="DUF2306_membrane"/>
</dbReference>
<dbReference type="AlphaFoldDB" id="A0A8H3HEJ0"/>
<dbReference type="Proteomes" id="UP000663861">
    <property type="component" value="Unassembled WGS sequence"/>
</dbReference>
<feature type="region of interest" description="Disordered" evidence="1">
    <location>
        <begin position="598"/>
        <end position="723"/>
    </location>
</feature>
<evidence type="ECO:0000313" key="3">
    <source>
        <dbReference type="EMBL" id="CAE6508190.1"/>
    </source>
</evidence>
<name>A0A8H3HEJ0_9AGAM</name>
<dbReference type="EMBL" id="CAJMWY010003824">
    <property type="protein sequence ID" value="CAE6508190.1"/>
    <property type="molecule type" value="Genomic_DNA"/>
</dbReference>
<keyword evidence="2" id="KW-0812">Transmembrane</keyword>
<feature type="transmembrane region" description="Helical" evidence="2">
    <location>
        <begin position="519"/>
        <end position="541"/>
    </location>
</feature>
<organism evidence="3 4">
    <name type="scientific">Rhizoctonia solani</name>
    <dbReference type="NCBI Taxonomy" id="456999"/>
    <lineage>
        <taxon>Eukaryota</taxon>
        <taxon>Fungi</taxon>
        <taxon>Dikarya</taxon>
        <taxon>Basidiomycota</taxon>
        <taxon>Agaricomycotina</taxon>
        <taxon>Agaricomycetes</taxon>
        <taxon>Cantharellales</taxon>
        <taxon>Ceratobasidiaceae</taxon>
        <taxon>Rhizoctonia</taxon>
    </lineage>
</organism>
<feature type="transmembrane region" description="Helical" evidence="2">
    <location>
        <begin position="73"/>
        <end position="100"/>
    </location>
</feature>
<feature type="transmembrane region" description="Helical" evidence="2">
    <location>
        <begin position="184"/>
        <end position="202"/>
    </location>
</feature>
<evidence type="ECO:0000256" key="2">
    <source>
        <dbReference type="SAM" id="Phobius"/>
    </source>
</evidence>
<evidence type="ECO:0000313" key="4">
    <source>
        <dbReference type="Proteomes" id="UP000663861"/>
    </source>
</evidence>
<feature type="transmembrane region" description="Helical" evidence="2">
    <location>
        <begin position="152"/>
        <end position="172"/>
    </location>
</feature>
<gene>
    <name evidence="3" type="ORF">RDB_LOCUS133153</name>
</gene>
<evidence type="ECO:0000256" key="1">
    <source>
        <dbReference type="SAM" id="MobiDB-lite"/>
    </source>
</evidence>
<feature type="transmembrane region" description="Helical" evidence="2">
    <location>
        <begin position="305"/>
        <end position="326"/>
    </location>
</feature>
<feature type="transmembrane region" description="Helical" evidence="2">
    <location>
        <begin position="120"/>
        <end position="140"/>
    </location>
</feature>
<comment type="caution">
    <text evidence="3">The sequence shown here is derived from an EMBL/GenBank/DDBJ whole genome shotgun (WGS) entry which is preliminary data.</text>
</comment>
<protein>
    <submittedName>
        <fullName evidence="3">Uncharacterized protein</fullName>
    </submittedName>
</protein>
<feature type="compositionally biased region" description="Low complexity" evidence="1">
    <location>
        <begin position="615"/>
        <end position="627"/>
    </location>
</feature>
<reference evidence="3" key="1">
    <citation type="submission" date="2021-01" db="EMBL/GenBank/DDBJ databases">
        <authorList>
            <person name="Kaushik A."/>
        </authorList>
    </citation>
    <scope>NUCLEOTIDE SEQUENCE</scope>
    <source>
        <strain evidence="3">AG4-RS23</strain>
    </source>
</reference>
<feature type="compositionally biased region" description="Polar residues" evidence="1">
    <location>
        <begin position="604"/>
        <end position="614"/>
    </location>
</feature>
<accession>A0A8H3HEJ0</accession>
<dbReference type="Pfam" id="PF10067">
    <property type="entry name" value="DUF2306"/>
    <property type="match status" value="1"/>
</dbReference>
<sequence>MSTSPHYRAPHPSDAVYGTSYDPYTSHQALTHPISGLKNSPKETYQPAYTYTPNVSTTRRPWWMLGFEKKMTVGLFVFFGGAILGFSLSRTPMFSFTQLLKMTTPGEGYWYEQAPFKANIIIHICTSIPASFFSVFLFLPITWRRWPKFHSIFGYILSLLLAISLICGAIVGRRGQGGDLNVQSAVYMLASASAYSVVMGCLEARRGAIDAHREYMLRAWFYNGAFVTTRVTALLSAQVITSVNGYFSLWKCAEVGYVLRSRDALVRAFPECGTPTALQEPTWVHVGVHSSWNEGRLGRASATRASFGMALWVAMILHFVGIELYLRYTLDESRKWREWSERRANGQEQTELPNRMPRTLLSLWMLNAGTRGANGQQTTATCDRSFDWANNSKGQSPCLVAAYLQGQCFPNKQWNVTALGSGVQYVAPVAHEVTGCACSSPVYSLLSACAACQGGTYGSWAQWTVNCPSGLINNGSFPFQVPADTAMPQWALKAISPESYFDLEAARGGGSDSLSGATVFLIVLLPILLVGIAGIATWVWWQRRKRRARRASMAGKEPLLRPGSRHTIISVDTASDIHIQLTRKSMESMHTQYAYDKHYGQHSPVPTTPESAGYSSQPSPSPSLSSPGAQYAHYPELPGYQPNQPYLVPPSAVTSLGFGPQYHSVTPTQSQPQPQPQPPLTRATTQTFASQMEPNHGRRASEPITVENDSGTFPRTPVEPQLPILPLGDMRRLLPPSVRANAPGS</sequence>
<keyword evidence="2" id="KW-0472">Membrane</keyword>
<keyword evidence="2" id="KW-1133">Transmembrane helix</keyword>